<dbReference type="PANTHER" id="PTHR46425">
    <property type="entry name" value="TRANSCRIPTION TERMINATION FACTOR RHO"/>
    <property type="match status" value="1"/>
</dbReference>
<dbReference type="AlphaFoldDB" id="A0A921GFM9"/>
<protein>
    <submittedName>
        <fullName evidence="1">Transcription termination factor Rho</fullName>
    </submittedName>
</protein>
<comment type="caution">
    <text evidence="1">The sequence shown here is derived from an EMBL/GenBank/DDBJ whole genome shotgun (WGS) entry which is preliminary data.</text>
</comment>
<name>A0A921GFM9_9ACTN</name>
<evidence type="ECO:0000313" key="2">
    <source>
        <dbReference type="Proteomes" id="UP000697330"/>
    </source>
</evidence>
<dbReference type="Gene3D" id="3.40.50.300">
    <property type="entry name" value="P-loop containing nucleotide triphosphate hydrolases"/>
    <property type="match status" value="1"/>
</dbReference>
<dbReference type="EMBL" id="DYWQ01000081">
    <property type="protein sequence ID" value="HJF45198.1"/>
    <property type="molecule type" value="Genomic_DNA"/>
</dbReference>
<dbReference type="GO" id="GO:0008186">
    <property type="term" value="F:ATP-dependent activity, acting on RNA"/>
    <property type="evidence" value="ECO:0007669"/>
    <property type="project" value="InterPro"/>
</dbReference>
<proteinExistence type="predicted"/>
<dbReference type="InterPro" id="IPR004665">
    <property type="entry name" value="Term_rho"/>
</dbReference>
<organism evidence="1 2">
    <name type="scientific">Thermophilibacter provencensis</name>
    <dbReference type="NCBI Taxonomy" id="1852386"/>
    <lineage>
        <taxon>Bacteria</taxon>
        <taxon>Bacillati</taxon>
        <taxon>Actinomycetota</taxon>
        <taxon>Coriobacteriia</taxon>
        <taxon>Coriobacteriales</taxon>
        <taxon>Atopobiaceae</taxon>
        <taxon>Thermophilibacter</taxon>
    </lineage>
</organism>
<dbReference type="GO" id="GO:0005524">
    <property type="term" value="F:ATP binding"/>
    <property type="evidence" value="ECO:0007669"/>
    <property type="project" value="InterPro"/>
</dbReference>
<dbReference type="InterPro" id="IPR027417">
    <property type="entry name" value="P-loop_NTPase"/>
</dbReference>
<feature type="non-terminal residue" evidence="1">
    <location>
        <position position="1"/>
    </location>
</feature>
<reference evidence="1" key="1">
    <citation type="journal article" date="2021" name="PeerJ">
        <title>Extensive microbial diversity within the chicken gut microbiome revealed by metagenomics and culture.</title>
        <authorList>
            <person name="Gilroy R."/>
            <person name="Ravi A."/>
            <person name="Getino M."/>
            <person name="Pursley I."/>
            <person name="Horton D.L."/>
            <person name="Alikhan N.F."/>
            <person name="Baker D."/>
            <person name="Gharbi K."/>
            <person name="Hall N."/>
            <person name="Watson M."/>
            <person name="Adriaenssens E.M."/>
            <person name="Foster-Nyarko E."/>
            <person name="Jarju S."/>
            <person name="Secka A."/>
            <person name="Antonio M."/>
            <person name="Oren A."/>
            <person name="Chaudhuri R.R."/>
            <person name="La Ragione R."/>
            <person name="Hildebrand F."/>
            <person name="Pallen M.J."/>
        </authorList>
    </citation>
    <scope>NUCLEOTIDE SEQUENCE</scope>
    <source>
        <strain evidence="1">CHK124-7917</strain>
    </source>
</reference>
<dbReference type="SUPFAM" id="SSF52540">
    <property type="entry name" value="P-loop containing nucleoside triphosphate hydrolases"/>
    <property type="match status" value="1"/>
</dbReference>
<dbReference type="GO" id="GO:0003723">
    <property type="term" value="F:RNA binding"/>
    <property type="evidence" value="ECO:0007669"/>
    <property type="project" value="InterPro"/>
</dbReference>
<dbReference type="PANTHER" id="PTHR46425:SF1">
    <property type="entry name" value="TRANSCRIPTION TERMINATION FACTOR RHO"/>
    <property type="match status" value="1"/>
</dbReference>
<reference evidence="1" key="2">
    <citation type="submission" date="2021-09" db="EMBL/GenBank/DDBJ databases">
        <authorList>
            <person name="Gilroy R."/>
        </authorList>
    </citation>
    <scope>NUCLEOTIDE SEQUENCE</scope>
    <source>
        <strain evidence="1">CHK124-7917</strain>
    </source>
</reference>
<dbReference type="GO" id="GO:0006353">
    <property type="term" value="P:DNA-templated transcription termination"/>
    <property type="evidence" value="ECO:0007669"/>
    <property type="project" value="InterPro"/>
</dbReference>
<accession>A0A921GFM9</accession>
<evidence type="ECO:0000313" key="1">
    <source>
        <dbReference type="EMBL" id="HJF45198.1"/>
    </source>
</evidence>
<gene>
    <name evidence="1" type="ORF">K8U72_05375</name>
</gene>
<sequence length="97" mass="10884">FEEFKGTGNMELKLDRDLADKRIFPAIDPVASGTRNEDLLIDPAYQPFVWGIRRVLANMNNVERAANALVRGLKETDSNEEFLIKSAKKANQTGYVA</sequence>
<dbReference type="Proteomes" id="UP000697330">
    <property type="component" value="Unassembled WGS sequence"/>
</dbReference>